<dbReference type="AlphaFoldDB" id="A0ABD0JSU9"/>
<protein>
    <submittedName>
        <fullName evidence="2">Uncharacterized protein</fullName>
    </submittedName>
</protein>
<organism evidence="2 3">
    <name type="scientific">Batillaria attramentaria</name>
    <dbReference type="NCBI Taxonomy" id="370345"/>
    <lineage>
        <taxon>Eukaryota</taxon>
        <taxon>Metazoa</taxon>
        <taxon>Spiralia</taxon>
        <taxon>Lophotrochozoa</taxon>
        <taxon>Mollusca</taxon>
        <taxon>Gastropoda</taxon>
        <taxon>Caenogastropoda</taxon>
        <taxon>Sorbeoconcha</taxon>
        <taxon>Cerithioidea</taxon>
        <taxon>Batillariidae</taxon>
        <taxon>Batillaria</taxon>
    </lineage>
</organism>
<proteinExistence type="predicted"/>
<keyword evidence="3" id="KW-1185">Reference proteome</keyword>
<sequence>MPENEVPAHSLLTTMTVTTDNKVSQQKRSRIGLFILTWETNRGDKGRVVVASEQRAVTSKGQQQSQYGLGQFDLLTLAEVSRKRAANPSRLCGQGGWKSLEQS</sequence>
<comment type="caution">
    <text evidence="2">The sequence shown here is derived from an EMBL/GenBank/DDBJ whole genome shotgun (WGS) entry which is preliminary data.</text>
</comment>
<dbReference type="EMBL" id="JACVVK020000340">
    <property type="protein sequence ID" value="KAK7477856.1"/>
    <property type="molecule type" value="Genomic_DNA"/>
</dbReference>
<evidence type="ECO:0000313" key="2">
    <source>
        <dbReference type="EMBL" id="KAK7477856.1"/>
    </source>
</evidence>
<reference evidence="2 3" key="1">
    <citation type="journal article" date="2023" name="Sci. Data">
        <title>Genome assembly of the Korean intertidal mud-creeper Batillaria attramentaria.</title>
        <authorList>
            <person name="Patra A.K."/>
            <person name="Ho P.T."/>
            <person name="Jun S."/>
            <person name="Lee S.J."/>
            <person name="Kim Y."/>
            <person name="Won Y.J."/>
        </authorList>
    </citation>
    <scope>NUCLEOTIDE SEQUENCE [LARGE SCALE GENOMIC DNA]</scope>
    <source>
        <strain evidence="2">Wonlab-2016</strain>
    </source>
</reference>
<evidence type="ECO:0000256" key="1">
    <source>
        <dbReference type="SAM" id="MobiDB-lite"/>
    </source>
</evidence>
<accession>A0ABD0JSU9</accession>
<name>A0ABD0JSU9_9CAEN</name>
<feature type="region of interest" description="Disordered" evidence="1">
    <location>
        <begin position="84"/>
        <end position="103"/>
    </location>
</feature>
<dbReference type="Proteomes" id="UP001519460">
    <property type="component" value="Unassembled WGS sequence"/>
</dbReference>
<evidence type="ECO:0000313" key="3">
    <source>
        <dbReference type="Proteomes" id="UP001519460"/>
    </source>
</evidence>
<gene>
    <name evidence="2" type="ORF">BaRGS_00030934</name>
</gene>